<gene>
    <name evidence="2" type="ordered locus">Arch_1462</name>
</gene>
<evidence type="ECO:0000259" key="1">
    <source>
        <dbReference type="Pfam" id="PF03358"/>
    </source>
</evidence>
<dbReference type="GO" id="GO:0005829">
    <property type="term" value="C:cytosol"/>
    <property type="evidence" value="ECO:0007669"/>
    <property type="project" value="TreeGrafter"/>
</dbReference>
<dbReference type="GO" id="GO:0010181">
    <property type="term" value="F:FMN binding"/>
    <property type="evidence" value="ECO:0007669"/>
    <property type="project" value="TreeGrafter"/>
</dbReference>
<dbReference type="RefSeq" id="WP_013170654.1">
    <property type="nucleotide sequence ID" value="NC_014218.1"/>
</dbReference>
<dbReference type="EMBL" id="CP002045">
    <property type="protein sequence ID" value="ADH93164.1"/>
    <property type="molecule type" value="Genomic_DNA"/>
</dbReference>
<dbReference type="InterPro" id="IPR005025">
    <property type="entry name" value="FMN_Rdtase-like_dom"/>
</dbReference>
<dbReference type="eggNOG" id="COG0431">
    <property type="taxonomic scope" value="Bacteria"/>
</dbReference>
<protein>
    <submittedName>
        <fullName evidence="2">NADPH-dependent FMN reductase</fullName>
    </submittedName>
</protein>
<dbReference type="GO" id="GO:0016491">
    <property type="term" value="F:oxidoreductase activity"/>
    <property type="evidence" value="ECO:0007669"/>
    <property type="project" value="InterPro"/>
</dbReference>
<proteinExistence type="predicted"/>
<dbReference type="Proteomes" id="UP000000376">
    <property type="component" value="Chromosome"/>
</dbReference>
<evidence type="ECO:0000313" key="2">
    <source>
        <dbReference type="EMBL" id="ADH93164.1"/>
    </source>
</evidence>
<dbReference type="KEGG" id="ahe:Arch_1462"/>
<evidence type="ECO:0000313" key="3">
    <source>
        <dbReference type="Proteomes" id="UP000000376"/>
    </source>
</evidence>
<keyword evidence="3" id="KW-1185">Reference proteome</keyword>
<organism evidence="2 3">
    <name type="scientific">Arcanobacterium haemolyticum (strain ATCC 9345 / DSM 20595 / CCM 5947 / CCUG 17215 / LMG 16163 / NBRC 15585 / NCTC 8452 / 11018)</name>
    <dbReference type="NCBI Taxonomy" id="644284"/>
    <lineage>
        <taxon>Bacteria</taxon>
        <taxon>Bacillati</taxon>
        <taxon>Actinomycetota</taxon>
        <taxon>Actinomycetes</taxon>
        <taxon>Actinomycetales</taxon>
        <taxon>Actinomycetaceae</taxon>
        <taxon>Arcanobacterium</taxon>
    </lineage>
</organism>
<dbReference type="SUPFAM" id="SSF52218">
    <property type="entry name" value="Flavoproteins"/>
    <property type="match status" value="1"/>
</dbReference>
<dbReference type="Pfam" id="PF03358">
    <property type="entry name" value="FMN_red"/>
    <property type="match status" value="1"/>
</dbReference>
<sequence>MTKIGIFVGSRRNGSWNQKVADDLTTLLPETFETCQIEIHNLPFYESEWDQPETLPEPVRIARKIAEECDGFIFITPEYNRSIPAVIKNALDILSRPYGSTRFTGKPTLIATATPGAMGGFGANRDLRTVLSFLDAHLIQQPEIHLSFVHQLYDAHGQLNSATQEFLEGAVAKFSTAFAR</sequence>
<dbReference type="PANTHER" id="PTHR30543">
    <property type="entry name" value="CHROMATE REDUCTASE"/>
    <property type="match status" value="1"/>
</dbReference>
<accession>D7BKI4</accession>
<reference evidence="2 3" key="1">
    <citation type="journal article" date="2010" name="Stand. Genomic Sci.">
        <title>Complete genome sequence of Arcanobacterium haemolyticum type strain (11018).</title>
        <authorList>
            <person name="Yasawong M."/>
            <person name="Teshima H."/>
            <person name="Lapidus A."/>
            <person name="Nolan M."/>
            <person name="Lucas S."/>
            <person name="Glavina Del Rio T."/>
            <person name="Tice H."/>
            <person name="Cheng J."/>
            <person name="Bruce D."/>
            <person name="Detter C."/>
            <person name="Tapia R."/>
            <person name="Han C."/>
            <person name="Goodwin L."/>
            <person name="Pitluck S."/>
            <person name="Liolios K."/>
            <person name="Ivanova N."/>
            <person name="Mavromatis K."/>
            <person name="Mikhailova N."/>
            <person name="Pati A."/>
            <person name="Chen A."/>
            <person name="Palaniappan K."/>
            <person name="Land M."/>
            <person name="Hauser L."/>
            <person name="Chang Y."/>
            <person name="Jeffries C."/>
            <person name="Rohde M."/>
            <person name="Sikorski J."/>
            <person name="Pukall R."/>
            <person name="Goker M."/>
            <person name="Woyke T."/>
            <person name="Bristow J."/>
            <person name="Eisen J."/>
            <person name="Markowitz V."/>
            <person name="Hugenholtz P."/>
            <person name="Kyrpides N."/>
            <person name="Klenk H."/>
        </authorList>
    </citation>
    <scope>NUCLEOTIDE SEQUENCE [LARGE SCALE GENOMIC DNA]</scope>
    <source>
        <strain evidence="3">ATCC 9345 / DSM 20595 / CCUG 17215 / LMG 16163 / NBRC 15585 / NCTC 8452 / 11018</strain>
    </source>
</reference>
<dbReference type="Gene3D" id="3.40.50.360">
    <property type="match status" value="1"/>
</dbReference>
<feature type="domain" description="NADPH-dependent FMN reductase-like" evidence="1">
    <location>
        <begin position="2"/>
        <end position="150"/>
    </location>
</feature>
<dbReference type="PANTHER" id="PTHR30543:SF21">
    <property type="entry name" value="NAD(P)H-DEPENDENT FMN REDUCTASE LOT6"/>
    <property type="match status" value="1"/>
</dbReference>
<dbReference type="HOGENOM" id="CLU_055322_4_2_11"/>
<dbReference type="AlphaFoldDB" id="D7BKI4"/>
<name>D7BKI4_ARCHD</name>
<dbReference type="InterPro" id="IPR050712">
    <property type="entry name" value="NAD(P)H-dep_reductase"/>
</dbReference>
<dbReference type="OrthoDB" id="9812295at2"/>
<dbReference type="InterPro" id="IPR029039">
    <property type="entry name" value="Flavoprotein-like_sf"/>
</dbReference>